<keyword evidence="1" id="KW-0040">ANK repeat</keyword>
<reference evidence="3" key="1">
    <citation type="submission" date="2023-06" db="EMBL/GenBank/DDBJ databases">
        <title>Genome-scale phylogeny and comparative genomics of the fungal order Sordariales.</title>
        <authorList>
            <consortium name="Lawrence Berkeley National Laboratory"/>
            <person name="Hensen N."/>
            <person name="Bonometti L."/>
            <person name="Westerberg I."/>
            <person name="Brannstrom I.O."/>
            <person name="Guillou S."/>
            <person name="Cros-Aarteil S."/>
            <person name="Calhoun S."/>
            <person name="Haridas S."/>
            <person name="Kuo A."/>
            <person name="Mondo S."/>
            <person name="Pangilinan J."/>
            <person name="Riley R."/>
            <person name="LaButti K."/>
            <person name="Andreopoulos B."/>
            <person name="Lipzen A."/>
            <person name="Chen C."/>
            <person name="Yanf M."/>
            <person name="Daum C."/>
            <person name="Ng V."/>
            <person name="Clum A."/>
            <person name="Steindorff A."/>
            <person name="Ohm R."/>
            <person name="Martin F."/>
            <person name="Silar P."/>
            <person name="Natvig D."/>
            <person name="Lalanne C."/>
            <person name="Gautier V."/>
            <person name="Ament-velasquez S.L."/>
            <person name="Kruys A."/>
            <person name="Hutchinson M.I."/>
            <person name="Powell A.J."/>
            <person name="Barry K."/>
            <person name="Miller A.N."/>
            <person name="Grigoriev I.V."/>
            <person name="Debuchy R."/>
            <person name="Gladieux P."/>
            <person name="Thoren M.H."/>
            <person name="Johannesson H."/>
        </authorList>
    </citation>
    <scope>NUCLEOTIDE SEQUENCE</scope>
    <source>
        <strain evidence="3">SMH3187-1</strain>
    </source>
</reference>
<feature type="repeat" description="ANK" evidence="1">
    <location>
        <begin position="56"/>
        <end position="88"/>
    </location>
</feature>
<feature type="repeat" description="ANK" evidence="1">
    <location>
        <begin position="124"/>
        <end position="156"/>
    </location>
</feature>
<feature type="repeat" description="ANK" evidence="1">
    <location>
        <begin position="23"/>
        <end position="55"/>
    </location>
</feature>
<gene>
    <name evidence="3" type="ORF">B0T18DRAFT_315292</name>
</gene>
<dbReference type="Pfam" id="PF00023">
    <property type="entry name" value="Ank"/>
    <property type="match status" value="1"/>
</dbReference>
<dbReference type="PANTHER" id="PTHR33112">
    <property type="entry name" value="DOMAIN PROTEIN, PUTATIVE-RELATED"/>
    <property type="match status" value="1"/>
</dbReference>
<protein>
    <submittedName>
        <fullName evidence="3">HET domain-containing protein</fullName>
    </submittedName>
</protein>
<dbReference type="Proteomes" id="UP001172155">
    <property type="component" value="Unassembled WGS sequence"/>
</dbReference>
<comment type="caution">
    <text evidence="3">The sequence shown here is derived from an EMBL/GenBank/DDBJ whole genome shotgun (WGS) entry which is preliminary data.</text>
</comment>
<evidence type="ECO:0000256" key="1">
    <source>
        <dbReference type="PROSITE-ProRule" id="PRU00023"/>
    </source>
</evidence>
<dbReference type="Pfam" id="PF06985">
    <property type="entry name" value="HET"/>
    <property type="match status" value="1"/>
</dbReference>
<dbReference type="PANTHER" id="PTHR33112:SF9">
    <property type="entry name" value="HETEROKARYON INCOMPATIBILITY DOMAIN-CONTAINING PROTEIN"/>
    <property type="match status" value="1"/>
</dbReference>
<proteinExistence type="predicted"/>
<dbReference type="InterPro" id="IPR010730">
    <property type="entry name" value="HET"/>
</dbReference>
<accession>A0AA40F9I5</accession>
<dbReference type="AlphaFoldDB" id="A0AA40F9I5"/>
<dbReference type="Pfam" id="PF12796">
    <property type="entry name" value="Ank_2"/>
    <property type="match status" value="2"/>
</dbReference>
<dbReference type="Gene3D" id="1.25.40.20">
    <property type="entry name" value="Ankyrin repeat-containing domain"/>
    <property type="match status" value="2"/>
</dbReference>
<organism evidence="3 4">
    <name type="scientific">Schizothecium vesticola</name>
    <dbReference type="NCBI Taxonomy" id="314040"/>
    <lineage>
        <taxon>Eukaryota</taxon>
        <taxon>Fungi</taxon>
        <taxon>Dikarya</taxon>
        <taxon>Ascomycota</taxon>
        <taxon>Pezizomycotina</taxon>
        <taxon>Sordariomycetes</taxon>
        <taxon>Sordariomycetidae</taxon>
        <taxon>Sordariales</taxon>
        <taxon>Schizotheciaceae</taxon>
        <taxon>Schizothecium</taxon>
    </lineage>
</organism>
<evidence type="ECO:0000259" key="2">
    <source>
        <dbReference type="Pfam" id="PF06985"/>
    </source>
</evidence>
<dbReference type="SUPFAM" id="SSF48403">
    <property type="entry name" value="Ankyrin repeat"/>
    <property type="match status" value="1"/>
</dbReference>
<evidence type="ECO:0000313" key="4">
    <source>
        <dbReference type="Proteomes" id="UP001172155"/>
    </source>
</evidence>
<dbReference type="InterPro" id="IPR002110">
    <property type="entry name" value="Ankyrin_rpt"/>
</dbReference>
<evidence type="ECO:0000313" key="3">
    <source>
        <dbReference type="EMBL" id="KAK0753694.1"/>
    </source>
</evidence>
<dbReference type="InterPro" id="IPR036770">
    <property type="entry name" value="Ankyrin_rpt-contain_sf"/>
</dbReference>
<feature type="repeat" description="ANK" evidence="1">
    <location>
        <begin position="91"/>
        <end position="123"/>
    </location>
</feature>
<keyword evidence="4" id="KW-1185">Reference proteome</keyword>
<dbReference type="EMBL" id="JAUKUD010000001">
    <property type="protein sequence ID" value="KAK0753694.1"/>
    <property type="molecule type" value="Genomic_DNA"/>
</dbReference>
<feature type="repeat" description="ANK" evidence="1">
    <location>
        <begin position="222"/>
        <end position="254"/>
    </location>
</feature>
<dbReference type="PROSITE" id="PS50088">
    <property type="entry name" value="ANK_REPEAT"/>
    <property type="match status" value="5"/>
</dbReference>
<sequence length="1066" mass="117268">MSLNPEMMAMVLKYRPKLETRVSGLTPLFYAVTAGDERVVRLFLEAGADIQARAPSGETVLFMAVGLWKNSLLPILLRYGADISATTTEPKGQTAVHCAAQFGNGDAIRHLIAAGADAFAKLADGRNALHVAATHGHVSAASGLLDHGLDILAEHQHGMTAVHMAALHNKKKMFWFLLDKCTALLSEPSKIHLAIVAASAGHLNILEALDGKGFPILGQNTRGDTALSLTAYTGQKDVIIYLLRHGADPLQQNHDGLTSLDMARIGRRQEILQLLQEAVTQRGRIPSSKLFPDRKYADRQDSVAEHAETLATTFSLQATRRIHANPEPPGAFTCNYCKDLDFRRGQPPDAEVVFFMSLVGVRLYASGCKGCRFLSECLTRATEVYGTKLWSDQPEAHFVLHSAAAGAPLLLHMQASNPTVFPSRRIEIFVKEGSGATWPVVGIGRDVSSPGWSKERANLARNLIQNCITKHTECLHRTGPLPTRVIRLGSPEEDPRLYISNGEHAPYIALSHCWGGTNPLTTTTDNLSQRLDGIPITSLPKTFRHTVEITRSLGINYLWIDSLCILQDDDQDWRREAAKMKDVYANCHVMIAVDDSPNPESGCFHSVQETSRCNEIKSLGPWMSKVTAFVRLTHLRDPFHMEICHRIGKPTSPSTESYRGVLNRRGWCLQERVLAPRVLHFGQSEFGWECPTTVACECQGVTSALDRESRFKALLADRILREAPLGKPNPDTPALDILLWMNIVGEFTRRQLTYGTDMLHALSGLASCMAAATASRYICGLWDHDLPEFLMWKVDYEMGSAVVGGVLAARPFQAQQGSQGFNSIVRPKRYESSIPSWSWASVIGPIAYQVGRLDTSDKDQISHVRKDGRLEGRKKSRVSMLKAVDFDVQADSLNEFGPPRRASMRVTGLVASVIWAEKEKTWDARIAQSENGGLLVYKAEADMPAMESLTIEDVAASKRNSGHLTVDFEPDLRDEDLDVSLGDSLVLLFVIKDLEATVGKEQELMGSEKSQKVVFGVPGVMLEGLVLVPVEGGEVTSAEVYRRVGIFTTADEGWSQVSVLQTISAV</sequence>
<dbReference type="SMART" id="SM00248">
    <property type="entry name" value="ANK"/>
    <property type="match status" value="6"/>
</dbReference>
<dbReference type="PROSITE" id="PS50297">
    <property type="entry name" value="ANK_REP_REGION"/>
    <property type="match status" value="4"/>
</dbReference>
<feature type="domain" description="Heterokaryon incompatibility" evidence="2">
    <location>
        <begin position="507"/>
        <end position="671"/>
    </location>
</feature>
<name>A0AA40F9I5_9PEZI</name>